<feature type="binding site" evidence="5">
    <location>
        <position position="51"/>
    </location>
    <ligand>
        <name>ATP</name>
        <dbReference type="ChEBI" id="CHEBI:30616"/>
    </ligand>
</feature>
<protein>
    <submittedName>
        <fullName evidence="7">Serine/threonine protein kinase</fullName>
    </submittedName>
</protein>
<dbReference type="Gene3D" id="3.30.200.20">
    <property type="entry name" value="Phosphorylase Kinase, domain 1"/>
    <property type="match status" value="1"/>
</dbReference>
<evidence type="ECO:0000256" key="4">
    <source>
        <dbReference type="ARBA" id="ARBA00022840"/>
    </source>
</evidence>
<organism evidence="7 8">
    <name type="scientific">Nonomuraea polychroma</name>
    <dbReference type="NCBI Taxonomy" id="46176"/>
    <lineage>
        <taxon>Bacteria</taxon>
        <taxon>Bacillati</taxon>
        <taxon>Actinomycetota</taxon>
        <taxon>Actinomycetes</taxon>
        <taxon>Streptosporangiales</taxon>
        <taxon>Streptosporangiaceae</taxon>
        <taxon>Nonomuraea</taxon>
    </lineage>
</organism>
<keyword evidence="8" id="KW-1185">Reference proteome</keyword>
<evidence type="ECO:0000259" key="6">
    <source>
        <dbReference type="PROSITE" id="PS50011"/>
    </source>
</evidence>
<dbReference type="Gene3D" id="1.10.510.10">
    <property type="entry name" value="Transferase(Phosphotransferase) domain 1"/>
    <property type="match status" value="1"/>
</dbReference>
<dbReference type="SUPFAM" id="SSF56112">
    <property type="entry name" value="Protein kinase-like (PK-like)"/>
    <property type="match status" value="1"/>
</dbReference>
<evidence type="ECO:0000256" key="3">
    <source>
        <dbReference type="ARBA" id="ARBA00022777"/>
    </source>
</evidence>
<keyword evidence="2 5" id="KW-0547">Nucleotide-binding</keyword>
<dbReference type="GO" id="GO:0004674">
    <property type="term" value="F:protein serine/threonine kinase activity"/>
    <property type="evidence" value="ECO:0007669"/>
    <property type="project" value="UniProtKB-KW"/>
</dbReference>
<proteinExistence type="predicted"/>
<gene>
    <name evidence="7" type="ORF">EDD27_8985</name>
</gene>
<dbReference type="PROSITE" id="PS00108">
    <property type="entry name" value="PROTEIN_KINASE_ST"/>
    <property type="match status" value="1"/>
</dbReference>
<dbReference type="InterPro" id="IPR011009">
    <property type="entry name" value="Kinase-like_dom_sf"/>
</dbReference>
<dbReference type="InterPro" id="IPR017441">
    <property type="entry name" value="Protein_kinase_ATP_BS"/>
</dbReference>
<dbReference type="PANTHER" id="PTHR43289">
    <property type="entry name" value="MITOGEN-ACTIVATED PROTEIN KINASE KINASE KINASE 20-RELATED"/>
    <property type="match status" value="1"/>
</dbReference>
<dbReference type="PROSITE" id="PS00107">
    <property type="entry name" value="PROTEIN_KINASE_ATP"/>
    <property type="match status" value="1"/>
</dbReference>
<keyword evidence="4 5" id="KW-0067">ATP-binding</keyword>
<dbReference type="CDD" id="cd14014">
    <property type="entry name" value="STKc_PknB_like"/>
    <property type="match status" value="1"/>
</dbReference>
<reference evidence="7 8" key="1">
    <citation type="submission" date="2019-01" db="EMBL/GenBank/DDBJ databases">
        <title>Sequencing the genomes of 1000 actinobacteria strains.</title>
        <authorList>
            <person name="Klenk H.-P."/>
        </authorList>
    </citation>
    <scope>NUCLEOTIDE SEQUENCE [LARGE SCALE GENOMIC DNA]</scope>
    <source>
        <strain evidence="7 8">DSM 43925</strain>
    </source>
</reference>
<evidence type="ECO:0000256" key="5">
    <source>
        <dbReference type="PROSITE-ProRule" id="PRU10141"/>
    </source>
</evidence>
<dbReference type="GO" id="GO:0005524">
    <property type="term" value="F:ATP binding"/>
    <property type="evidence" value="ECO:0007669"/>
    <property type="project" value="UniProtKB-UniRule"/>
</dbReference>
<keyword evidence="1" id="KW-0808">Transferase</keyword>
<evidence type="ECO:0000313" key="7">
    <source>
        <dbReference type="EMBL" id="RVX46133.1"/>
    </source>
</evidence>
<dbReference type="Proteomes" id="UP000284824">
    <property type="component" value="Unassembled WGS sequence"/>
</dbReference>
<accession>A0A438MK88</accession>
<dbReference type="OrthoDB" id="3915799at2"/>
<dbReference type="PROSITE" id="PS50011">
    <property type="entry name" value="PROTEIN_KINASE_DOM"/>
    <property type="match status" value="1"/>
</dbReference>
<keyword evidence="3 7" id="KW-0418">Kinase</keyword>
<evidence type="ECO:0000256" key="2">
    <source>
        <dbReference type="ARBA" id="ARBA00022741"/>
    </source>
</evidence>
<keyword evidence="7" id="KW-0723">Serine/threonine-protein kinase</keyword>
<evidence type="ECO:0000256" key="1">
    <source>
        <dbReference type="ARBA" id="ARBA00022679"/>
    </source>
</evidence>
<dbReference type="InterPro" id="IPR008271">
    <property type="entry name" value="Ser/Thr_kinase_AS"/>
</dbReference>
<dbReference type="PANTHER" id="PTHR43289:SF34">
    <property type="entry name" value="SERINE_THREONINE-PROTEIN KINASE YBDM-RELATED"/>
    <property type="match status" value="1"/>
</dbReference>
<dbReference type="SMART" id="SM00220">
    <property type="entry name" value="S_TKc"/>
    <property type="match status" value="1"/>
</dbReference>
<feature type="domain" description="Protein kinase" evidence="6">
    <location>
        <begin position="22"/>
        <end position="276"/>
    </location>
</feature>
<name>A0A438MK88_9ACTN</name>
<dbReference type="AlphaFoldDB" id="A0A438MK88"/>
<dbReference type="EMBL" id="SAUN01000001">
    <property type="protein sequence ID" value="RVX46133.1"/>
    <property type="molecule type" value="Genomic_DNA"/>
</dbReference>
<evidence type="ECO:0000313" key="8">
    <source>
        <dbReference type="Proteomes" id="UP000284824"/>
    </source>
</evidence>
<sequence>MAKDQSPQLSLVSADPQRIGPYTIIRRLGEGGMGIVYLARRDAESRLVAVKTLRPGLVADADFQRRFTREIEAARSVARFCTAPVLDAGIDGDTAFLVTEYVDGPDLAAAIKNGGPMAGADLEALAVGVATALTAIHQAGVVHRDLKPANILLSAVGPRVIDFGIARIVEPDSTRSVEIVGTPAFMSPEQAHGDPVTAASDVFAWGGVVTYAATGRAPFGTGGAPEVLFRVVHYVPDLTGLDERLRPLVEQALAKEPGRRPTAQQILDRLLGRESITMSVASHAVSDSWMARRLRADRDTVPSRQPGNGRQWTRPAAMIGAALAVALAGTGTALWRPWEAAPSTTPTVTSPVPTTPVPTTPAPTAPVLAKADAVTTNIDGVRVPIHITIDALKRTPDDTVRLEWTVRNDSKDGAQAHLWTLIRPQAEGVQDIVLTYDRSKKSLHPLVLDDWCYCSTWFGAGRNSIDAGESLLFVAEFSGVPRGARKADVDLQLLGHFTEIPIT</sequence>
<dbReference type="InterPro" id="IPR000719">
    <property type="entry name" value="Prot_kinase_dom"/>
</dbReference>
<comment type="caution">
    <text evidence="7">The sequence shown here is derived from an EMBL/GenBank/DDBJ whole genome shotgun (WGS) entry which is preliminary data.</text>
</comment>
<dbReference type="Pfam" id="PF00069">
    <property type="entry name" value="Pkinase"/>
    <property type="match status" value="1"/>
</dbReference>